<accession>A0A8B4Q9F8</accession>
<feature type="domain" description="D-isomer specific 2-hydroxyacid dehydrogenase NAD-binding" evidence="6">
    <location>
        <begin position="109"/>
        <end position="284"/>
    </location>
</feature>
<dbReference type="Proteomes" id="UP000254330">
    <property type="component" value="Unassembled WGS sequence"/>
</dbReference>
<dbReference type="InterPro" id="IPR050857">
    <property type="entry name" value="D-2-hydroxyacid_DH"/>
</dbReference>
<comment type="similarity">
    <text evidence="1 4">Belongs to the D-isomer specific 2-hydroxyacid dehydrogenase family.</text>
</comment>
<reference evidence="7 9" key="1">
    <citation type="submission" date="2018-06" db="EMBL/GenBank/DDBJ databases">
        <authorList>
            <consortium name="Pathogen Informatics"/>
            <person name="Doyle S."/>
        </authorList>
    </citation>
    <scope>NUCLEOTIDE SEQUENCE [LARGE SCALE GENOMIC DNA]</scope>
    <source>
        <strain evidence="7 9">NCTC10597</strain>
    </source>
</reference>
<evidence type="ECO:0000256" key="2">
    <source>
        <dbReference type="ARBA" id="ARBA00023002"/>
    </source>
</evidence>
<name>A0A8B4Q9F8_9BACL</name>
<keyword evidence="3" id="KW-0520">NAD</keyword>
<dbReference type="EC" id="1.1.1.29" evidence="7"/>
<comment type="caution">
    <text evidence="7">The sequence shown here is derived from an EMBL/GenBank/DDBJ whole genome shotgun (WGS) entry which is preliminary data.</text>
</comment>
<evidence type="ECO:0000259" key="5">
    <source>
        <dbReference type="Pfam" id="PF00389"/>
    </source>
</evidence>
<dbReference type="Pfam" id="PF02826">
    <property type="entry name" value="2-Hacid_dh_C"/>
    <property type="match status" value="1"/>
</dbReference>
<dbReference type="InterPro" id="IPR036291">
    <property type="entry name" value="NAD(P)-bd_dom_sf"/>
</dbReference>
<dbReference type="RefSeq" id="WP_232025798.1">
    <property type="nucleotide sequence ID" value="NZ_BJUE01000057.1"/>
</dbReference>
<dbReference type="PANTHER" id="PTHR42789">
    <property type="entry name" value="D-ISOMER SPECIFIC 2-HYDROXYACID DEHYDROGENASE FAMILY PROTEIN (AFU_ORTHOLOGUE AFUA_6G10090)"/>
    <property type="match status" value="1"/>
</dbReference>
<evidence type="ECO:0000313" key="8">
    <source>
        <dbReference type="EMBL" id="TDR36563.1"/>
    </source>
</evidence>
<sequence length="316" mass="35264">MFKVTLVDHEWEDLNIEENLFSEAGVELNILQSKNKEDIIEAAKESDALLVMYANIDREIMESAPNLKLISRYGIGVNMIDVDAATELGIQVANVNDYCIDEVSDHALAGILAASRKLFEYNFHTEKGGWDFKSVARPLRASKAVVGLLGYGKIPKRLAAKLKVIGYQVHAYDPFVSAEKMQEDGVVKATVNELMEVSDFISVHVPLIEATHHLIGKEQFNLMKRSPYIINTARGPIIDEKAMIAALEIGTISGAFLDVTEEEPLLDVHPLREMKNVILSPHAAWYSEDAYREIREKAVQNLIEKSVGKKPTFALN</sequence>
<dbReference type="Pfam" id="PF00389">
    <property type="entry name" value="2-Hacid_dh"/>
    <property type="match status" value="1"/>
</dbReference>
<keyword evidence="2 4" id="KW-0560">Oxidoreductase</keyword>
<dbReference type="SUPFAM" id="SSF51735">
    <property type="entry name" value="NAD(P)-binding Rossmann-fold domains"/>
    <property type="match status" value="1"/>
</dbReference>
<dbReference type="GO" id="GO:0051287">
    <property type="term" value="F:NAD binding"/>
    <property type="evidence" value="ECO:0007669"/>
    <property type="project" value="InterPro"/>
</dbReference>
<dbReference type="PANTHER" id="PTHR42789:SF1">
    <property type="entry name" value="D-ISOMER SPECIFIC 2-HYDROXYACID DEHYDROGENASE FAMILY PROTEIN (AFU_ORTHOLOGUE AFUA_6G10090)"/>
    <property type="match status" value="1"/>
</dbReference>
<evidence type="ECO:0000313" key="9">
    <source>
        <dbReference type="Proteomes" id="UP000254330"/>
    </source>
</evidence>
<dbReference type="SUPFAM" id="SSF52283">
    <property type="entry name" value="Formate/glycerate dehydrogenase catalytic domain-like"/>
    <property type="match status" value="1"/>
</dbReference>
<dbReference type="InterPro" id="IPR006139">
    <property type="entry name" value="D-isomer_2_OHA_DH_cat_dom"/>
</dbReference>
<reference evidence="8 10" key="2">
    <citation type="submission" date="2019-03" db="EMBL/GenBank/DDBJ databases">
        <title>Genomic Encyclopedia of Type Strains, Phase IV (KMG-IV): sequencing the most valuable type-strain genomes for metagenomic binning, comparative biology and taxonomic classification.</title>
        <authorList>
            <person name="Goeker M."/>
        </authorList>
    </citation>
    <scope>NUCLEOTIDE SEQUENCE [LARGE SCALE GENOMIC DNA]</scope>
    <source>
        <strain evidence="8 10">DSM 20580</strain>
    </source>
</reference>
<evidence type="ECO:0000313" key="7">
    <source>
        <dbReference type="EMBL" id="STX09346.1"/>
    </source>
</evidence>
<protein>
    <submittedName>
        <fullName evidence="7 8">Glycerate dehydrogenase</fullName>
        <ecNumber evidence="7">1.1.1.29</ecNumber>
    </submittedName>
</protein>
<dbReference type="InterPro" id="IPR006140">
    <property type="entry name" value="D-isomer_DH_NAD-bd"/>
</dbReference>
<gene>
    <name evidence="7" type="primary">hprA</name>
    <name evidence="8" type="ORF">DFR61_12426</name>
    <name evidence="7" type="ORF">NCTC10597_01018</name>
</gene>
<dbReference type="InterPro" id="IPR029753">
    <property type="entry name" value="D-isomer_DH_CS"/>
</dbReference>
<dbReference type="CDD" id="cd05299">
    <property type="entry name" value="CtBP_dh"/>
    <property type="match status" value="1"/>
</dbReference>
<dbReference type="Proteomes" id="UP000294641">
    <property type="component" value="Unassembled WGS sequence"/>
</dbReference>
<dbReference type="EMBL" id="UGNP01000001">
    <property type="protein sequence ID" value="STX09346.1"/>
    <property type="molecule type" value="Genomic_DNA"/>
</dbReference>
<evidence type="ECO:0000259" key="6">
    <source>
        <dbReference type="Pfam" id="PF02826"/>
    </source>
</evidence>
<keyword evidence="10" id="KW-1185">Reference proteome</keyword>
<dbReference type="GO" id="GO:0008465">
    <property type="term" value="F:hydroxypyruvate reductase (NADH) activity"/>
    <property type="evidence" value="ECO:0007669"/>
    <property type="project" value="UniProtKB-EC"/>
</dbReference>
<evidence type="ECO:0000256" key="1">
    <source>
        <dbReference type="ARBA" id="ARBA00005854"/>
    </source>
</evidence>
<proteinExistence type="inferred from homology"/>
<evidence type="ECO:0000313" key="10">
    <source>
        <dbReference type="Proteomes" id="UP000294641"/>
    </source>
</evidence>
<dbReference type="PROSITE" id="PS00671">
    <property type="entry name" value="D_2_HYDROXYACID_DH_3"/>
    <property type="match status" value="1"/>
</dbReference>
<dbReference type="Gene3D" id="3.40.50.720">
    <property type="entry name" value="NAD(P)-binding Rossmann-like Domain"/>
    <property type="match status" value="2"/>
</dbReference>
<dbReference type="AlphaFoldDB" id="A0A8B4Q9F8"/>
<dbReference type="GO" id="GO:0003714">
    <property type="term" value="F:transcription corepressor activity"/>
    <property type="evidence" value="ECO:0007669"/>
    <property type="project" value="InterPro"/>
</dbReference>
<organism evidence="7 9">
    <name type="scientific">Kurthia zopfii</name>
    <dbReference type="NCBI Taxonomy" id="1650"/>
    <lineage>
        <taxon>Bacteria</taxon>
        <taxon>Bacillati</taxon>
        <taxon>Bacillota</taxon>
        <taxon>Bacilli</taxon>
        <taxon>Bacillales</taxon>
        <taxon>Caryophanaceae</taxon>
        <taxon>Kurthia</taxon>
    </lineage>
</organism>
<evidence type="ECO:0000256" key="4">
    <source>
        <dbReference type="RuleBase" id="RU003719"/>
    </source>
</evidence>
<evidence type="ECO:0000256" key="3">
    <source>
        <dbReference type="ARBA" id="ARBA00023027"/>
    </source>
</evidence>
<dbReference type="InterPro" id="IPR043322">
    <property type="entry name" value="CtBP"/>
</dbReference>
<feature type="domain" description="D-isomer specific 2-hydroxyacid dehydrogenase catalytic" evidence="5">
    <location>
        <begin position="18"/>
        <end position="316"/>
    </location>
</feature>
<dbReference type="EMBL" id="SNZG01000024">
    <property type="protein sequence ID" value="TDR36563.1"/>
    <property type="molecule type" value="Genomic_DNA"/>
</dbReference>